<organism evidence="2 3">
    <name type="scientific">Oldenlandia corymbosa var. corymbosa</name>
    <dbReference type="NCBI Taxonomy" id="529605"/>
    <lineage>
        <taxon>Eukaryota</taxon>
        <taxon>Viridiplantae</taxon>
        <taxon>Streptophyta</taxon>
        <taxon>Embryophyta</taxon>
        <taxon>Tracheophyta</taxon>
        <taxon>Spermatophyta</taxon>
        <taxon>Magnoliopsida</taxon>
        <taxon>eudicotyledons</taxon>
        <taxon>Gunneridae</taxon>
        <taxon>Pentapetalae</taxon>
        <taxon>asterids</taxon>
        <taxon>lamiids</taxon>
        <taxon>Gentianales</taxon>
        <taxon>Rubiaceae</taxon>
        <taxon>Rubioideae</taxon>
        <taxon>Spermacoceae</taxon>
        <taxon>Hedyotis-Oldenlandia complex</taxon>
        <taxon>Oldenlandia</taxon>
    </lineage>
</organism>
<dbReference type="Proteomes" id="UP001161247">
    <property type="component" value="Chromosome 3"/>
</dbReference>
<sequence length="144" mass="16717">MLGWKTKQILIALAVVMLVAMAAYVKLWTIAYQISATEAAALRQQFDLASREAMDESAAWRQRFDTEAGKNQRCMKELNQMKKSRNFTDVVGLNKKLVMLEKNFQLPLLIIFVLNYKENMDLLERIEMLKQELEAEKLNCNARQ</sequence>
<dbReference type="AlphaFoldDB" id="A0AAV1CU24"/>
<dbReference type="PANTHER" id="PTHR37215">
    <property type="entry name" value="ACYL-COA-BINDING DOMAIN PROTEIN"/>
    <property type="match status" value="1"/>
</dbReference>
<protein>
    <submittedName>
        <fullName evidence="2">OLC1v1034571C1</fullName>
    </submittedName>
</protein>
<accession>A0AAV1CU24</accession>
<evidence type="ECO:0000313" key="2">
    <source>
        <dbReference type="EMBL" id="CAI9098022.1"/>
    </source>
</evidence>
<reference evidence="2" key="1">
    <citation type="submission" date="2023-03" db="EMBL/GenBank/DDBJ databases">
        <authorList>
            <person name="Julca I."/>
        </authorList>
    </citation>
    <scope>NUCLEOTIDE SEQUENCE</scope>
</reference>
<dbReference type="EMBL" id="OX459120">
    <property type="protein sequence ID" value="CAI9098022.1"/>
    <property type="molecule type" value="Genomic_DNA"/>
</dbReference>
<gene>
    <name evidence="2" type="ORF">OLC1_LOCUS8348</name>
</gene>
<evidence type="ECO:0000256" key="1">
    <source>
        <dbReference type="SAM" id="Coils"/>
    </source>
</evidence>
<evidence type="ECO:0000313" key="3">
    <source>
        <dbReference type="Proteomes" id="UP001161247"/>
    </source>
</evidence>
<keyword evidence="1" id="KW-0175">Coiled coil</keyword>
<keyword evidence="3" id="KW-1185">Reference proteome</keyword>
<name>A0AAV1CU24_OLDCO</name>
<dbReference type="PANTHER" id="PTHR37215:SF1">
    <property type="entry name" value="ACYL-COA-BINDING DOMAIN PROTEIN"/>
    <property type="match status" value="1"/>
</dbReference>
<feature type="coiled-coil region" evidence="1">
    <location>
        <begin position="116"/>
        <end position="143"/>
    </location>
</feature>
<proteinExistence type="predicted"/>